<reference evidence="1" key="1">
    <citation type="submission" date="2022-04" db="EMBL/GenBank/DDBJ databases">
        <authorList>
            <person name="Friedrich I."/>
            <person name="Schneider D."/>
            <person name="Poehlein A."/>
            <person name="Hertel R."/>
            <person name="Daniel R."/>
        </authorList>
    </citation>
    <scope>NUCLEOTIDE SEQUENCE</scope>
</reference>
<name>A0A9E7N4T7_9CAUD</name>
<dbReference type="Proteomes" id="UP001056634">
    <property type="component" value="Segment"/>
</dbReference>
<evidence type="ECO:0000313" key="2">
    <source>
        <dbReference type="Proteomes" id="UP001056634"/>
    </source>
</evidence>
<proteinExistence type="predicted"/>
<keyword evidence="2" id="KW-1185">Reference proteome</keyword>
<evidence type="ECO:0000313" key="1">
    <source>
        <dbReference type="EMBL" id="UTC28532.1"/>
    </source>
</evidence>
<gene>
    <name evidence="1" type="ORF">MARCHEWKA_00030</name>
</gene>
<organism evidence="1 2">
    <name type="scientific">Brevundimonas phage vB_BpoS-Marchewka</name>
    <dbReference type="NCBI Taxonomy" id="2948604"/>
    <lineage>
        <taxon>Viruses</taxon>
        <taxon>Duplodnaviria</taxon>
        <taxon>Heunggongvirae</taxon>
        <taxon>Uroviricota</taxon>
        <taxon>Caudoviricetes</taxon>
        <taxon>Jeanschmidtviridae</taxon>
        <taxon>Marchewkavirus</taxon>
        <taxon>Marchewkavirus marchewka</taxon>
    </lineage>
</organism>
<protein>
    <submittedName>
        <fullName evidence="1">Uncharacterized protein</fullName>
    </submittedName>
</protein>
<accession>A0A9E7N4T7</accession>
<sequence length="70" mass="8142">MTDPDDPTLGPDGWPLCDVSGDCEPHPAEADQTEAMCRYCGGWRYRDYPTDGNWGVWDREIEKTWVHRRQ</sequence>
<dbReference type="EMBL" id="ON529851">
    <property type="protein sequence ID" value="UTC28532.1"/>
    <property type="molecule type" value="Genomic_DNA"/>
</dbReference>